<dbReference type="GO" id="GO:0004497">
    <property type="term" value="F:monooxygenase activity"/>
    <property type="evidence" value="ECO:0007669"/>
    <property type="project" value="UniProtKB-KW"/>
</dbReference>
<evidence type="ECO:0000256" key="3">
    <source>
        <dbReference type="ARBA" id="ARBA00022630"/>
    </source>
</evidence>
<gene>
    <name evidence="9" type="ORF">PG991_009430</name>
</gene>
<evidence type="ECO:0000256" key="4">
    <source>
        <dbReference type="ARBA" id="ARBA00022827"/>
    </source>
</evidence>
<proteinExistence type="inferred from homology"/>
<evidence type="ECO:0000259" key="8">
    <source>
        <dbReference type="Pfam" id="PF01494"/>
    </source>
</evidence>
<keyword evidence="10" id="KW-1185">Reference proteome</keyword>
<comment type="pathway">
    <text evidence="1">Secondary metabolite biosynthesis.</text>
</comment>
<dbReference type="PANTHER" id="PTHR13789">
    <property type="entry name" value="MONOOXYGENASE"/>
    <property type="match status" value="1"/>
</dbReference>
<evidence type="ECO:0000256" key="7">
    <source>
        <dbReference type="SAM" id="Phobius"/>
    </source>
</evidence>
<feature type="domain" description="FAD-binding" evidence="8">
    <location>
        <begin position="6"/>
        <end position="335"/>
    </location>
</feature>
<dbReference type="EMBL" id="JAQQWI010000014">
    <property type="protein sequence ID" value="KAK8013159.1"/>
    <property type="molecule type" value="Genomic_DNA"/>
</dbReference>
<protein>
    <submittedName>
        <fullName evidence="9">FAD dependent monooxygenase</fullName>
    </submittedName>
</protein>
<sequence>MASVDADILIIGAGIGGLALGAILRRLGVSFKVLERTETIQPVGAGISLAPNALKLLDDLGLYGEILSRGQKLKKIQIVRNRVLWNVLDWSLCETTFGYPVVSMERHEFHHILFDAAGGHDNVLLGAKVEEIVDEPNQPSVVLRLQDGRALSGRFVVGADGIRSVTRRILAGSAHDKSHNTIRFTGRIHMSGITAPLATLGKENLGVANWMLYDDSILTTWPCQDNRQWFIGVKSASSSANRDRSVWAGTSPEMIKDVYGDKYHPFAENGVFAQIVDQADRVVASNVFEEIAFPSMSKGRVALLGDAAHSMTSFFGQGACQAIEDAAVLGQLIQQRRNQSASMRREKHHDFGGYTEISRMLAEFSQQREGRVKELSAFSSNFALLHMAKLPYGLGPAIRRIVYGFFPAWVWMWYLSWLYGHQPTVSGLSAGHSAL</sequence>
<dbReference type="Proteomes" id="UP001396898">
    <property type="component" value="Unassembled WGS sequence"/>
</dbReference>
<keyword evidence="3" id="KW-0285">Flavoprotein</keyword>
<evidence type="ECO:0000256" key="2">
    <source>
        <dbReference type="ARBA" id="ARBA00007992"/>
    </source>
</evidence>
<dbReference type="InterPro" id="IPR002938">
    <property type="entry name" value="FAD-bd"/>
</dbReference>
<accession>A0ABR1RKU4</accession>
<dbReference type="SUPFAM" id="SSF51905">
    <property type="entry name" value="FAD/NAD(P)-binding domain"/>
    <property type="match status" value="1"/>
</dbReference>
<keyword evidence="7" id="KW-0472">Membrane</keyword>
<organism evidence="9 10">
    <name type="scientific">Apiospora marii</name>
    <dbReference type="NCBI Taxonomy" id="335849"/>
    <lineage>
        <taxon>Eukaryota</taxon>
        <taxon>Fungi</taxon>
        <taxon>Dikarya</taxon>
        <taxon>Ascomycota</taxon>
        <taxon>Pezizomycotina</taxon>
        <taxon>Sordariomycetes</taxon>
        <taxon>Xylariomycetidae</taxon>
        <taxon>Amphisphaeriales</taxon>
        <taxon>Apiosporaceae</taxon>
        <taxon>Apiospora</taxon>
    </lineage>
</organism>
<comment type="caution">
    <text evidence="9">The sequence shown here is derived from an EMBL/GenBank/DDBJ whole genome shotgun (WGS) entry which is preliminary data.</text>
</comment>
<evidence type="ECO:0000313" key="9">
    <source>
        <dbReference type="EMBL" id="KAK8013159.1"/>
    </source>
</evidence>
<dbReference type="PRINTS" id="PR00420">
    <property type="entry name" value="RNGMNOXGNASE"/>
</dbReference>
<comment type="similarity">
    <text evidence="2">Belongs to the paxM FAD-dependent monooxygenase family.</text>
</comment>
<dbReference type="PANTHER" id="PTHR13789:SF309">
    <property type="entry name" value="PUTATIVE (AFU_ORTHOLOGUE AFUA_6G14510)-RELATED"/>
    <property type="match status" value="1"/>
</dbReference>
<keyword evidence="7" id="KW-0812">Transmembrane</keyword>
<keyword evidence="7" id="KW-1133">Transmembrane helix</keyword>
<dbReference type="InterPro" id="IPR036188">
    <property type="entry name" value="FAD/NAD-bd_sf"/>
</dbReference>
<evidence type="ECO:0000313" key="10">
    <source>
        <dbReference type="Proteomes" id="UP001396898"/>
    </source>
</evidence>
<name>A0ABR1RKU4_9PEZI</name>
<dbReference type="Gene3D" id="3.50.50.60">
    <property type="entry name" value="FAD/NAD(P)-binding domain"/>
    <property type="match status" value="1"/>
</dbReference>
<keyword evidence="5" id="KW-0560">Oxidoreductase</keyword>
<evidence type="ECO:0000256" key="1">
    <source>
        <dbReference type="ARBA" id="ARBA00005179"/>
    </source>
</evidence>
<dbReference type="InterPro" id="IPR050493">
    <property type="entry name" value="FAD-dep_Monooxygenase_BioMet"/>
</dbReference>
<feature type="transmembrane region" description="Helical" evidence="7">
    <location>
        <begin position="6"/>
        <end position="24"/>
    </location>
</feature>
<keyword evidence="4" id="KW-0274">FAD</keyword>
<dbReference type="Pfam" id="PF01494">
    <property type="entry name" value="FAD_binding_3"/>
    <property type="match status" value="1"/>
</dbReference>
<keyword evidence="6 9" id="KW-0503">Monooxygenase</keyword>
<evidence type="ECO:0000256" key="5">
    <source>
        <dbReference type="ARBA" id="ARBA00023002"/>
    </source>
</evidence>
<reference evidence="9 10" key="1">
    <citation type="submission" date="2023-01" db="EMBL/GenBank/DDBJ databases">
        <title>Analysis of 21 Apiospora genomes using comparative genomics revels a genus with tremendous synthesis potential of carbohydrate active enzymes and secondary metabolites.</title>
        <authorList>
            <person name="Sorensen T."/>
        </authorList>
    </citation>
    <scope>NUCLEOTIDE SEQUENCE [LARGE SCALE GENOMIC DNA]</scope>
    <source>
        <strain evidence="9 10">CBS 20057</strain>
    </source>
</reference>
<evidence type="ECO:0000256" key="6">
    <source>
        <dbReference type="ARBA" id="ARBA00023033"/>
    </source>
</evidence>